<evidence type="ECO:0000313" key="8">
    <source>
        <dbReference type="Proteomes" id="UP001629953"/>
    </source>
</evidence>
<proteinExistence type="inferred from homology"/>
<dbReference type="Pfam" id="PF04085">
    <property type="entry name" value="MreC"/>
    <property type="match status" value="1"/>
</dbReference>
<keyword evidence="3 5" id="KW-0133">Cell shape</keyword>
<comment type="function">
    <text evidence="5">Involved in formation and maintenance of cell shape.</text>
</comment>
<dbReference type="InterPro" id="IPR055342">
    <property type="entry name" value="MreC_beta-barrel_core"/>
</dbReference>
<dbReference type="PANTHER" id="PTHR34138:SF1">
    <property type="entry name" value="CELL SHAPE-DETERMINING PROTEIN MREC"/>
    <property type="match status" value="1"/>
</dbReference>
<dbReference type="InterPro" id="IPR042175">
    <property type="entry name" value="Cell/Rod_MreC_2"/>
</dbReference>
<reference evidence="7 8" key="1">
    <citation type="journal article" date="2013" name="Int. J. Syst. Evol. Microbiol.">
        <title>Celerinatantimonas yamalensis sp. nov., a cold-adapted diazotrophic bacterium from a cold permafrost brine.</title>
        <authorList>
            <person name="Shcherbakova V."/>
            <person name="Chuvilskaya N."/>
            <person name="Rivkina E."/>
            <person name="Demidov N."/>
            <person name="Uchaeva V."/>
            <person name="Suetin S."/>
            <person name="Suzina N."/>
            <person name="Gilichinsky D."/>
        </authorList>
    </citation>
    <scope>NUCLEOTIDE SEQUENCE [LARGE SCALE GENOMIC DNA]</scope>
    <source>
        <strain evidence="7 8">C7</strain>
    </source>
</reference>
<protein>
    <recommendedName>
        <fullName evidence="2 5">Cell shape-determining protein MreC</fullName>
    </recommendedName>
    <alternativeName>
        <fullName evidence="4 5">Cell shape protein MreC</fullName>
    </alternativeName>
</protein>
<evidence type="ECO:0000259" key="6">
    <source>
        <dbReference type="Pfam" id="PF04085"/>
    </source>
</evidence>
<comment type="similarity">
    <text evidence="1 5">Belongs to the MreC family.</text>
</comment>
<dbReference type="InterPro" id="IPR042177">
    <property type="entry name" value="Cell/Rod_1"/>
</dbReference>
<gene>
    <name evidence="7" type="primary">mreC</name>
    <name evidence="7" type="ORF">ABUE30_16810</name>
</gene>
<dbReference type="Gene3D" id="2.40.10.350">
    <property type="entry name" value="Rod shape-determining protein MreC, domain 2"/>
    <property type="match status" value="1"/>
</dbReference>
<evidence type="ECO:0000256" key="2">
    <source>
        <dbReference type="ARBA" id="ARBA00013855"/>
    </source>
</evidence>
<feature type="domain" description="Rod shape-determining protein MreC beta-barrel core" evidence="6">
    <location>
        <begin position="123"/>
        <end position="270"/>
    </location>
</feature>
<dbReference type="Proteomes" id="UP001629953">
    <property type="component" value="Unassembled WGS sequence"/>
</dbReference>
<name>A0ABW9GAI4_9GAMM</name>
<dbReference type="InterPro" id="IPR007221">
    <property type="entry name" value="MreC"/>
</dbReference>
<keyword evidence="8" id="KW-1185">Reference proteome</keyword>
<dbReference type="RefSeq" id="WP_408624995.1">
    <property type="nucleotide sequence ID" value="NZ_JBEQCT010000010.1"/>
</dbReference>
<evidence type="ECO:0000256" key="3">
    <source>
        <dbReference type="ARBA" id="ARBA00022960"/>
    </source>
</evidence>
<dbReference type="PANTHER" id="PTHR34138">
    <property type="entry name" value="CELL SHAPE-DETERMINING PROTEIN MREC"/>
    <property type="match status" value="1"/>
</dbReference>
<dbReference type="NCBIfam" id="TIGR00219">
    <property type="entry name" value="mreC"/>
    <property type="match status" value="1"/>
</dbReference>
<comment type="caution">
    <text evidence="7">The sequence shown here is derived from an EMBL/GenBank/DDBJ whole genome shotgun (WGS) entry which is preliminary data.</text>
</comment>
<evidence type="ECO:0000256" key="4">
    <source>
        <dbReference type="ARBA" id="ARBA00032089"/>
    </source>
</evidence>
<evidence type="ECO:0000256" key="5">
    <source>
        <dbReference type="PIRNR" id="PIRNR038471"/>
    </source>
</evidence>
<dbReference type="PIRSF" id="PIRSF038471">
    <property type="entry name" value="MreC"/>
    <property type="match status" value="1"/>
</dbReference>
<evidence type="ECO:0000313" key="7">
    <source>
        <dbReference type="EMBL" id="MFM2486694.1"/>
    </source>
</evidence>
<evidence type="ECO:0000256" key="1">
    <source>
        <dbReference type="ARBA" id="ARBA00009369"/>
    </source>
</evidence>
<accession>A0ABW9GAI4</accession>
<dbReference type="Gene3D" id="2.40.10.340">
    <property type="entry name" value="Rod shape-determining protein MreC, domain 1"/>
    <property type="match status" value="1"/>
</dbReference>
<sequence length="290" mass="32003">MKPIFTRGPSLQLRLLVALVVSVALIYVDSHFSPFTKIRGYLSSLVSPLQYLANSPRTLLDDASDQLISAHQLRLENAKLKQQLRIQQTQLLTMANLAKENAQLRTLLGSSVHHQERRMVAEIMAVDSDPFSQQVVINKGSEEGVYEGQPVVNDRGVVGLVLHVAQTTSRVLLISDVSSAIPVRVMRNDIRAIAEGNGNMTGLQIPNVARSTDIQVGDRLVTSGLGGRFPEGYPVAIVTKAAYQEGQPFMSIEAKPVVQLDRLRYLLLLWPDKSQPRVVNKKEHSLEATP</sequence>
<dbReference type="EMBL" id="JBEQCT010000010">
    <property type="protein sequence ID" value="MFM2486694.1"/>
    <property type="molecule type" value="Genomic_DNA"/>
</dbReference>
<organism evidence="7 8">
    <name type="scientific">Celerinatantimonas yamalensis</name>
    <dbReference type="NCBI Taxonomy" id="559956"/>
    <lineage>
        <taxon>Bacteria</taxon>
        <taxon>Pseudomonadati</taxon>
        <taxon>Pseudomonadota</taxon>
        <taxon>Gammaproteobacteria</taxon>
        <taxon>Celerinatantimonadaceae</taxon>
        <taxon>Celerinatantimonas</taxon>
    </lineage>
</organism>